<organism evidence="1 2">
    <name type="scientific">Pseudomonas arcuscaelestis</name>
    <dbReference type="NCBI Taxonomy" id="2710591"/>
    <lineage>
        <taxon>Bacteria</taxon>
        <taxon>Pseudomonadati</taxon>
        <taxon>Pseudomonadota</taxon>
        <taxon>Gammaproteobacteria</taxon>
        <taxon>Pseudomonadales</taxon>
        <taxon>Pseudomonadaceae</taxon>
        <taxon>Pseudomonas</taxon>
    </lineage>
</organism>
<reference evidence="1 2" key="1">
    <citation type="submission" date="2020-08" db="EMBL/GenBank/DDBJ databases">
        <title>Description of novel Pseudomonas species.</title>
        <authorList>
            <person name="Duman M."/>
            <person name="Mulet M."/>
            <person name="Altun S."/>
            <person name="Saticioglu I.B."/>
            <person name="Lalucat J."/>
            <person name="Garcia-Valdes E."/>
        </authorList>
    </citation>
    <scope>NUCLEOTIDE SEQUENCE [LARGE SCALE GENOMIC DNA]</scope>
    <source>
        <strain evidence="1 2">P66</strain>
    </source>
</reference>
<proteinExistence type="predicted"/>
<protein>
    <submittedName>
        <fullName evidence="1">Uncharacterized protein</fullName>
    </submittedName>
</protein>
<accession>A0ABS2C112</accession>
<name>A0ABS2C112_9PSED</name>
<dbReference type="Proteomes" id="UP000745663">
    <property type="component" value="Unassembled WGS sequence"/>
</dbReference>
<evidence type="ECO:0000313" key="1">
    <source>
        <dbReference type="EMBL" id="MBM5458734.1"/>
    </source>
</evidence>
<evidence type="ECO:0000313" key="2">
    <source>
        <dbReference type="Proteomes" id="UP000745663"/>
    </source>
</evidence>
<sequence length="130" mass="14819">MTTKSSTFRPEIGQTLFIGFMAEKPFAVTVTGFHHDPRFSSEQIEFTVCSNGKKDSTSLSFYTFFPDAPLDSKFVFCVMLECEGDYYEDKYFFEPQSAFDHMDALASGAIKPRVDFSCNDRAFHVQVEKV</sequence>
<dbReference type="EMBL" id="JACOPV010000008">
    <property type="protein sequence ID" value="MBM5458734.1"/>
    <property type="molecule type" value="Genomic_DNA"/>
</dbReference>
<keyword evidence="2" id="KW-1185">Reference proteome</keyword>
<dbReference type="RefSeq" id="WP_203584671.1">
    <property type="nucleotide sequence ID" value="NZ_JACOPV010000008.1"/>
</dbReference>
<gene>
    <name evidence="1" type="ORF">H8F21_14295</name>
</gene>
<comment type="caution">
    <text evidence="1">The sequence shown here is derived from an EMBL/GenBank/DDBJ whole genome shotgun (WGS) entry which is preliminary data.</text>
</comment>